<feature type="active site" evidence="8">
    <location>
        <position position="125"/>
    </location>
</feature>
<dbReference type="PROSITE" id="PS00144">
    <property type="entry name" value="ASN_GLN_ASE_1"/>
    <property type="match status" value="1"/>
</dbReference>
<dbReference type="Gene3D" id="3.40.50.1170">
    <property type="entry name" value="L-asparaginase, N-terminal domain"/>
    <property type="match status" value="1"/>
</dbReference>
<dbReference type="PANTHER" id="PTHR11707:SF28">
    <property type="entry name" value="60 KDA LYSOPHOSPHOLIPASE"/>
    <property type="match status" value="1"/>
</dbReference>
<evidence type="ECO:0000256" key="6">
    <source>
        <dbReference type="PIRSR" id="PIRSR001220-2"/>
    </source>
</evidence>
<dbReference type="Proteomes" id="UP000243333">
    <property type="component" value="Unassembled WGS sequence"/>
</dbReference>
<evidence type="ECO:0000256" key="7">
    <source>
        <dbReference type="PROSITE-ProRule" id="PRU10099"/>
    </source>
</evidence>
<dbReference type="FunFam" id="3.40.50.1170:FF:000001">
    <property type="entry name" value="L-asparaginase 2"/>
    <property type="match status" value="1"/>
</dbReference>
<dbReference type="InterPro" id="IPR027474">
    <property type="entry name" value="L-asparaginase_N"/>
</dbReference>
<proteinExistence type="inferred from homology"/>
<dbReference type="InterPro" id="IPR027473">
    <property type="entry name" value="L-asparaginase_C"/>
</dbReference>
<dbReference type="RefSeq" id="WP_093690930.1">
    <property type="nucleotide sequence ID" value="NZ_FNBU01000019.1"/>
</dbReference>
<dbReference type="InterPro" id="IPR020827">
    <property type="entry name" value="Asparaginase/glutaminase_AS1"/>
</dbReference>
<dbReference type="InterPro" id="IPR040919">
    <property type="entry name" value="Asparaginase_C"/>
</dbReference>
<comment type="similarity">
    <text evidence="1 9">Belongs to the asparaginase 1 family.</text>
</comment>
<accession>A0A1G7MR07</accession>
<dbReference type="Pfam" id="PF00710">
    <property type="entry name" value="Asparaginase"/>
    <property type="match status" value="1"/>
</dbReference>
<dbReference type="PANTHER" id="PTHR11707">
    <property type="entry name" value="L-ASPARAGINASE"/>
    <property type="match status" value="1"/>
</dbReference>
<dbReference type="PIRSF" id="PIRSF001220">
    <property type="entry name" value="L-ASNase_gatD"/>
    <property type="match status" value="1"/>
</dbReference>
<evidence type="ECO:0000256" key="1">
    <source>
        <dbReference type="ARBA" id="ARBA00010518"/>
    </source>
</evidence>
<evidence type="ECO:0000259" key="11">
    <source>
        <dbReference type="Pfam" id="PF00710"/>
    </source>
</evidence>
<feature type="chain" id="PRO_5017261454" description="asparaginase" evidence="10">
    <location>
        <begin position="29"/>
        <end position="362"/>
    </location>
</feature>
<keyword evidence="14" id="KW-1185">Reference proteome</keyword>
<protein>
    <recommendedName>
        <fullName evidence="2">asparaginase</fullName>
        <ecNumber evidence="2">3.5.1.1</ecNumber>
    </recommendedName>
</protein>
<comment type="catalytic activity">
    <reaction evidence="4">
        <text>L-asparagine + H2O = L-aspartate + NH4(+)</text>
        <dbReference type="Rhea" id="RHEA:21016"/>
        <dbReference type="ChEBI" id="CHEBI:15377"/>
        <dbReference type="ChEBI" id="CHEBI:28938"/>
        <dbReference type="ChEBI" id="CHEBI:29991"/>
        <dbReference type="ChEBI" id="CHEBI:58048"/>
        <dbReference type="EC" id="3.5.1.1"/>
    </reaction>
</comment>
<dbReference type="EMBL" id="FNBU01000019">
    <property type="protein sequence ID" value="SDF64154.1"/>
    <property type="molecule type" value="Genomic_DNA"/>
</dbReference>
<dbReference type="STRING" id="1123285.SAMN05660235_02258"/>
<dbReference type="GO" id="GO:0006528">
    <property type="term" value="P:asparagine metabolic process"/>
    <property type="evidence" value="ECO:0007669"/>
    <property type="project" value="InterPro"/>
</dbReference>
<dbReference type="Pfam" id="PF17763">
    <property type="entry name" value="Asparaginase_C"/>
    <property type="match status" value="1"/>
</dbReference>
<sequence>MGKKVLRITALICLLVFILTLQTGMVVAAPTAKLPNIKILATGGTIAGAGVSSTQTVGYKAAVTPVDALINNVPELKKIANVSGEQISQIASENMTNEIWLKLAKRVNELLSTDDVDGIVITHGTDTLEETAYFLNLVVKSRKPVVLVGAMRPATSMSADGPMNLYRAVVLAGSKEAIGKGVLVMLNDQISSARDVTKTNTSNLDTFRAPELGFLGYIQNETVSFYRQPTRKHTVDTEFDVMNLTELPRVDIVYGYANNTRVMLDAAVAAGAKGIVHAGTGNGSINVNVKPAIEDALKKGVVIVRSSRVGNGIVTRNGEFDDDKYNTVVSDTLNPQKARVLLMLALTKTTDPQEIQRMFWEY</sequence>
<dbReference type="SMART" id="SM00870">
    <property type="entry name" value="Asparaginase"/>
    <property type="match status" value="1"/>
</dbReference>
<evidence type="ECO:0000256" key="4">
    <source>
        <dbReference type="ARBA" id="ARBA00049366"/>
    </source>
</evidence>
<feature type="domain" description="L-asparaginase N-terminal" evidence="11">
    <location>
        <begin position="36"/>
        <end position="230"/>
    </location>
</feature>
<dbReference type="CDD" id="cd08964">
    <property type="entry name" value="L-asparaginase_II"/>
    <property type="match status" value="1"/>
</dbReference>
<dbReference type="InterPro" id="IPR027475">
    <property type="entry name" value="Asparaginase/glutaminase_AS2"/>
</dbReference>
<dbReference type="AlphaFoldDB" id="A0A1G7MR07"/>
<feature type="active site" description="O-isoaspartyl threonine intermediate" evidence="5">
    <location>
        <position position="45"/>
    </location>
</feature>
<dbReference type="OrthoDB" id="9788068at2"/>
<name>A0A1G7MR07_9FIRM</name>
<organism evidence="13 14">
    <name type="scientific">Sporolituus thermophilus DSM 23256</name>
    <dbReference type="NCBI Taxonomy" id="1123285"/>
    <lineage>
        <taxon>Bacteria</taxon>
        <taxon>Bacillati</taxon>
        <taxon>Bacillota</taxon>
        <taxon>Negativicutes</taxon>
        <taxon>Selenomonadales</taxon>
        <taxon>Sporomusaceae</taxon>
        <taxon>Sporolituus</taxon>
    </lineage>
</organism>
<evidence type="ECO:0000256" key="10">
    <source>
        <dbReference type="SAM" id="SignalP"/>
    </source>
</evidence>
<dbReference type="GO" id="GO:0004067">
    <property type="term" value="F:asparaginase activity"/>
    <property type="evidence" value="ECO:0007669"/>
    <property type="project" value="UniProtKB-UniRule"/>
</dbReference>
<dbReference type="PIRSF" id="PIRSF500176">
    <property type="entry name" value="L_ASNase"/>
    <property type="match status" value="1"/>
</dbReference>
<reference evidence="14" key="1">
    <citation type="submission" date="2016-10" db="EMBL/GenBank/DDBJ databases">
        <authorList>
            <person name="Varghese N."/>
            <person name="Submissions S."/>
        </authorList>
    </citation>
    <scope>NUCLEOTIDE SEQUENCE [LARGE SCALE GENOMIC DNA]</scope>
    <source>
        <strain evidence="14">DSM 23256</strain>
    </source>
</reference>
<dbReference type="EC" id="3.5.1.1" evidence="2"/>
<dbReference type="InterPro" id="IPR004550">
    <property type="entry name" value="AsnASE_II"/>
</dbReference>
<evidence type="ECO:0000256" key="9">
    <source>
        <dbReference type="RuleBase" id="RU004456"/>
    </source>
</evidence>
<feature type="signal peptide" evidence="10">
    <location>
        <begin position="1"/>
        <end position="28"/>
    </location>
</feature>
<evidence type="ECO:0000256" key="5">
    <source>
        <dbReference type="PIRSR" id="PIRSR001220-1"/>
    </source>
</evidence>
<dbReference type="PROSITE" id="PS51732">
    <property type="entry name" value="ASN_GLN_ASE_3"/>
    <property type="match status" value="1"/>
</dbReference>
<evidence type="ECO:0000313" key="13">
    <source>
        <dbReference type="EMBL" id="SDF64154.1"/>
    </source>
</evidence>
<feature type="binding site" evidence="6">
    <location>
        <position position="92"/>
    </location>
    <ligand>
        <name>substrate</name>
    </ligand>
</feature>
<feature type="domain" description="Asparaginase/glutaminase C-terminal" evidence="12">
    <location>
        <begin position="249"/>
        <end position="359"/>
    </location>
</feature>
<evidence type="ECO:0000256" key="3">
    <source>
        <dbReference type="ARBA" id="ARBA00022801"/>
    </source>
</evidence>
<feature type="binding site" evidence="6">
    <location>
        <begin position="125"/>
        <end position="126"/>
    </location>
    <ligand>
        <name>substrate</name>
    </ligand>
</feature>
<dbReference type="InterPro" id="IPR036152">
    <property type="entry name" value="Asp/glu_Ase-like_sf"/>
</dbReference>
<evidence type="ECO:0000256" key="2">
    <source>
        <dbReference type="ARBA" id="ARBA00012920"/>
    </source>
</evidence>
<evidence type="ECO:0000313" key="14">
    <source>
        <dbReference type="Proteomes" id="UP000243333"/>
    </source>
</evidence>
<dbReference type="InterPro" id="IPR037152">
    <property type="entry name" value="L-asparaginase_N_sf"/>
</dbReference>
<dbReference type="PRINTS" id="PR00139">
    <property type="entry name" value="ASNGLNASE"/>
</dbReference>
<feature type="active site" evidence="7">
    <location>
        <position position="45"/>
    </location>
</feature>
<dbReference type="SUPFAM" id="SSF53774">
    <property type="entry name" value="Glutaminase/Asparaginase"/>
    <property type="match status" value="1"/>
</dbReference>
<dbReference type="Gene3D" id="3.40.50.40">
    <property type="match status" value="1"/>
</dbReference>
<dbReference type="PROSITE" id="PS00917">
    <property type="entry name" value="ASN_GLN_ASE_2"/>
    <property type="match status" value="1"/>
</dbReference>
<keyword evidence="3" id="KW-0378">Hydrolase</keyword>
<gene>
    <name evidence="13" type="ORF">SAMN05660235_02258</name>
</gene>
<dbReference type="NCBIfam" id="TIGR00520">
    <property type="entry name" value="asnASE_II"/>
    <property type="match status" value="1"/>
</dbReference>
<dbReference type="InterPro" id="IPR006034">
    <property type="entry name" value="Asparaginase/glutaminase-like"/>
</dbReference>
<keyword evidence="10" id="KW-0732">Signal</keyword>
<evidence type="ECO:0000256" key="8">
    <source>
        <dbReference type="PROSITE-ProRule" id="PRU10100"/>
    </source>
</evidence>
<evidence type="ECO:0000259" key="12">
    <source>
        <dbReference type="Pfam" id="PF17763"/>
    </source>
</evidence>